<feature type="domain" description="FAD/NAD(P)-binding" evidence="2">
    <location>
        <begin position="241"/>
        <end position="348"/>
    </location>
</feature>
<dbReference type="PANTHER" id="PTHR42949:SF3">
    <property type="entry name" value="ANAEROBIC GLYCEROL-3-PHOSPHATE DEHYDROGENASE SUBUNIT B"/>
    <property type="match status" value="1"/>
</dbReference>
<evidence type="ECO:0000256" key="1">
    <source>
        <dbReference type="ARBA" id="ARBA00023002"/>
    </source>
</evidence>
<keyword evidence="4" id="KW-1185">Reference proteome</keyword>
<dbReference type="Pfam" id="PF07992">
    <property type="entry name" value="Pyr_redox_2"/>
    <property type="match status" value="2"/>
</dbReference>
<dbReference type="GO" id="GO:0016491">
    <property type="term" value="F:oxidoreductase activity"/>
    <property type="evidence" value="ECO:0007669"/>
    <property type="project" value="UniProtKB-KW"/>
</dbReference>
<feature type="domain" description="FAD/NAD(P)-binding" evidence="2">
    <location>
        <begin position="3"/>
        <end position="182"/>
    </location>
</feature>
<name>A0A2V3W1E0_9BACI</name>
<protein>
    <submittedName>
        <fullName evidence="3">Pyridine nucleotide-disulfide oxidoreductase</fullName>
    </submittedName>
</protein>
<dbReference type="PANTHER" id="PTHR42949">
    <property type="entry name" value="ANAEROBIC GLYCEROL-3-PHOSPHATE DEHYDROGENASE SUBUNIT B"/>
    <property type="match status" value="1"/>
</dbReference>
<accession>A0A2V3W1E0</accession>
<dbReference type="Proteomes" id="UP000247978">
    <property type="component" value="Unassembled WGS sequence"/>
</dbReference>
<gene>
    <name evidence="3" type="ORF">DFR56_10440</name>
</gene>
<dbReference type="InterPro" id="IPR023753">
    <property type="entry name" value="FAD/NAD-binding_dom"/>
</dbReference>
<dbReference type="AlphaFoldDB" id="A0A2V3W1E0"/>
<dbReference type="PRINTS" id="PR00411">
    <property type="entry name" value="PNDRDTASEI"/>
</dbReference>
<reference evidence="3 4" key="1">
    <citation type="submission" date="2018-05" db="EMBL/GenBank/DDBJ databases">
        <title>Genomic Encyclopedia of Type Strains, Phase IV (KMG-IV): sequencing the most valuable type-strain genomes for metagenomic binning, comparative biology and taxonomic classification.</title>
        <authorList>
            <person name="Goeker M."/>
        </authorList>
    </citation>
    <scope>NUCLEOTIDE SEQUENCE [LARGE SCALE GENOMIC DNA]</scope>
    <source>
        <strain evidence="3 4">DSM 28556</strain>
    </source>
</reference>
<comment type="caution">
    <text evidence="3">The sequence shown here is derived from an EMBL/GenBank/DDBJ whole genome shotgun (WGS) entry which is preliminary data.</text>
</comment>
<dbReference type="SUPFAM" id="SSF51905">
    <property type="entry name" value="FAD/NAD(P)-binding domain"/>
    <property type="match status" value="1"/>
</dbReference>
<evidence type="ECO:0000313" key="3">
    <source>
        <dbReference type="EMBL" id="PXW87892.1"/>
    </source>
</evidence>
<dbReference type="InterPro" id="IPR051691">
    <property type="entry name" value="Metab_Enz_Cyan_OpOx_G3PDH"/>
</dbReference>
<dbReference type="Gene3D" id="3.50.50.60">
    <property type="entry name" value="FAD/NAD(P)-binding domain"/>
    <property type="match status" value="3"/>
</dbReference>
<evidence type="ECO:0000313" key="4">
    <source>
        <dbReference type="Proteomes" id="UP000247978"/>
    </source>
</evidence>
<organism evidence="3 4">
    <name type="scientific">Pseudogracilibacillus auburnensis</name>
    <dbReference type="NCBI Taxonomy" id="1494959"/>
    <lineage>
        <taxon>Bacteria</taxon>
        <taxon>Bacillati</taxon>
        <taxon>Bacillota</taxon>
        <taxon>Bacilli</taxon>
        <taxon>Bacillales</taxon>
        <taxon>Bacillaceae</taxon>
        <taxon>Pseudogracilibacillus</taxon>
    </lineage>
</organism>
<dbReference type="EMBL" id="QJJQ01000004">
    <property type="protein sequence ID" value="PXW87892.1"/>
    <property type="molecule type" value="Genomic_DNA"/>
</dbReference>
<sequence length="406" mass="43210">MKFDVAIVGAGPAGLKAAIEIARAGGNVVMIDDHPHVGGKLNGQLHEEPNNGDWWIGVSIAEQLKQEALSLGITILTGTQVWSVEEGWKLFISNVDGRPLDNNMIESKALLLATGAIEKPLPLPGWTLPGVLTIGGAQVLTNQYQVKPGNRVIVVGVDILSLSIARAMKMAGADVVGIYIAPKNEFTSGISNPKELLSSFSSMTKFAPNLFMRLGGNVLKSAIGCSLAALFYPKNGMKVWDIPIHFRQSILAINGEQEVESVTLTKIDPTGNAIGESFLEKVDAVCISGGLSPQNELAAVAGCEFVRLNGLSGVVPLHDQYMQTTVEGLFVAGNITGIEGAKVASAQGVLAGSSINKYLSIGNVNEGNLERNAKQVEIVRETADITFHSEIGSARNKLQKLWEHRI</sequence>
<proteinExistence type="predicted"/>
<dbReference type="InterPro" id="IPR036188">
    <property type="entry name" value="FAD/NAD-bd_sf"/>
</dbReference>
<evidence type="ECO:0000259" key="2">
    <source>
        <dbReference type="Pfam" id="PF07992"/>
    </source>
</evidence>
<keyword evidence="1" id="KW-0560">Oxidoreductase</keyword>
<dbReference type="RefSeq" id="WP_110394724.1">
    <property type="nucleotide sequence ID" value="NZ_JBHUHB010000001.1"/>
</dbReference>
<dbReference type="PRINTS" id="PR00368">
    <property type="entry name" value="FADPNR"/>
</dbReference>
<dbReference type="OrthoDB" id="9776839at2"/>